<dbReference type="Proteomes" id="UP000886998">
    <property type="component" value="Unassembled WGS sequence"/>
</dbReference>
<evidence type="ECO:0000256" key="1">
    <source>
        <dbReference type="SAM" id="MobiDB-lite"/>
    </source>
</evidence>
<dbReference type="EMBL" id="BMAV01010510">
    <property type="protein sequence ID" value="GFY55641.1"/>
    <property type="molecule type" value="Genomic_DNA"/>
</dbReference>
<reference evidence="2" key="1">
    <citation type="submission" date="2020-08" db="EMBL/GenBank/DDBJ databases">
        <title>Multicomponent nature underlies the extraordinary mechanical properties of spider dragline silk.</title>
        <authorList>
            <person name="Kono N."/>
            <person name="Nakamura H."/>
            <person name="Mori M."/>
            <person name="Yoshida Y."/>
            <person name="Ohtoshi R."/>
            <person name="Malay A.D."/>
            <person name="Moran D.A.P."/>
            <person name="Tomita M."/>
            <person name="Numata K."/>
            <person name="Arakawa K."/>
        </authorList>
    </citation>
    <scope>NUCLEOTIDE SEQUENCE</scope>
</reference>
<evidence type="ECO:0000313" key="2">
    <source>
        <dbReference type="EMBL" id="GFY55641.1"/>
    </source>
</evidence>
<comment type="caution">
    <text evidence="2">The sequence shown here is derived from an EMBL/GenBank/DDBJ whole genome shotgun (WGS) entry which is preliminary data.</text>
</comment>
<accession>A0A8X6XM25</accession>
<organism evidence="2 3">
    <name type="scientific">Trichonephila inaurata madagascariensis</name>
    <dbReference type="NCBI Taxonomy" id="2747483"/>
    <lineage>
        <taxon>Eukaryota</taxon>
        <taxon>Metazoa</taxon>
        <taxon>Ecdysozoa</taxon>
        <taxon>Arthropoda</taxon>
        <taxon>Chelicerata</taxon>
        <taxon>Arachnida</taxon>
        <taxon>Araneae</taxon>
        <taxon>Araneomorphae</taxon>
        <taxon>Entelegynae</taxon>
        <taxon>Araneoidea</taxon>
        <taxon>Nephilidae</taxon>
        <taxon>Trichonephila</taxon>
        <taxon>Trichonephila inaurata</taxon>
    </lineage>
</organism>
<feature type="compositionally biased region" description="Polar residues" evidence="1">
    <location>
        <begin position="95"/>
        <end position="111"/>
    </location>
</feature>
<dbReference type="AlphaFoldDB" id="A0A8X6XM25"/>
<gene>
    <name evidence="2" type="ORF">TNIN_424241</name>
</gene>
<protein>
    <submittedName>
        <fullName evidence="2">Uncharacterized protein</fullName>
    </submittedName>
</protein>
<name>A0A8X6XM25_9ARAC</name>
<proteinExistence type="predicted"/>
<sequence length="153" mass="17244">MLPIGADQLKGRPERKRGKVPINQGNKRRLTSSTNSIPNYRGKKFGVRKRQGQNKIHVGTIYGSGKQTELSPDHPVNKLKTKGDQSKPEEEEINSTDPTIRSKDASSSQQAKVVRRPREDGQAVTIQEAEEPLNNARKKKENRLVQGRLPWRS</sequence>
<feature type="compositionally biased region" description="Basic and acidic residues" evidence="1">
    <location>
        <begin position="71"/>
        <end position="88"/>
    </location>
</feature>
<feature type="compositionally biased region" description="Basic residues" evidence="1">
    <location>
        <begin position="41"/>
        <end position="52"/>
    </location>
</feature>
<keyword evidence="3" id="KW-1185">Reference proteome</keyword>
<feature type="region of interest" description="Disordered" evidence="1">
    <location>
        <begin position="1"/>
        <end position="153"/>
    </location>
</feature>
<evidence type="ECO:0000313" key="3">
    <source>
        <dbReference type="Proteomes" id="UP000886998"/>
    </source>
</evidence>